<dbReference type="PANTHER" id="PTHR16489">
    <property type="entry name" value="GH11727P"/>
    <property type="match status" value="1"/>
</dbReference>
<dbReference type="GO" id="GO:0005783">
    <property type="term" value="C:endoplasmic reticulum"/>
    <property type="evidence" value="ECO:0007669"/>
    <property type="project" value="TreeGrafter"/>
</dbReference>
<dbReference type="Proteomes" id="UP000001070">
    <property type="component" value="Unassembled WGS sequence"/>
</dbReference>
<dbReference type="PhylomeDB" id="B4J663"/>
<dbReference type="GO" id="GO:0019888">
    <property type="term" value="F:protein phosphatase regulator activity"/>
    <property type="evidence" value="ECO:0007669"/>
    <property type="project" value="TreeGrafter"/>
</dbReference>
<dbReference type="OrthoDB" id="5976067at2759"/>
<organism evidence="3">
    <name type="scientific">Drosophila grimshawi</name>
    <name type="common">Hawaiian fruit fly</name>
    <name type="synonym">Idiomyia grimshawi</name>
    <dbReference type="NCBI Taxonomy" id="7222"/>
    <lineage>
        <taxon>Eukaryota</taxon>
        <taxon>Metazoa</taxon>
        <taxon>Ecdysozoa</taxon>
        <taxon>Arthropoda</taxon>
        <taxon>Hexapoda</taxon>
        <taxon>Insecta</taxon>
        <taxon>Pterygota</taxon>
        <taxon>Neoptera</taxon>
        <taxon>Endopterygota</taxon>
        <taxon>Diptera</taxon>
        <taxon>Brachycera</taxon>
        <taxon>Muscomorpha</taxon>
        <taxon>Ephydroidea</taxon>
        <taxon>Drosophilidae</taxon>
        <taxon>Drosophila</taxon>
        <taxon>Hawaiian Drosophila</taxon>
    </lineage>
</organism>
<feature type="region of interest" description="Disordered" evidence="1">
    <location>
        <begin position="175"/>
        <end position="200"/>
    </location>
</feature>
<evidence type="ECO:0000313" key="2">
    <source>
        <dbReference type="EMBL" id="EDW01921.1"/>
    </source>
</evidence>
<dbReference type="eggNOG" id="ENOG502S745">
    <property type="taxonomic scope" value="Eukaryota"/>
</dbReference>
<dbReference type="KEGG" id="dgr:6560018"/>
<evidence type="ECO:0000256" key="1">
    <source>
        <dbReference type="SAM" id="MobiDB-lite"/>
    </source>
</evidence>
<dbReference type="OMA" id="CYFFIDL"/>
<dbReference type="HOGENOM" id="CLU_875151_0_0_1"/>
<dbReference type="InParanoid" id="B4J663"/>
<dbReference type="AlphaFoldDB" id="B4J663"/>
<dbReference type="GO" id="GO:0000164">
    <property type="term" value="C:protein phosphatase type 1 complex"/>
    <property type="evidence" value="ECO:0007669"/>
    <property type="project" value="TreeGrafter"/>
</dbReference>
<sequence length="287" mass="32863">MRILVKMTSPIHKHFCQLVGGVQESEKSQMLCAKNHNNNNNCNCNKNGHHPIEKAEGSAGRLLPYLQPEPFAAAMISFQMVAGVVQSVLHQCKASQKPKCETPLQFNTSMEPSFCYFVVDMQPQTDNDYNYPDYGLKSCSDLSPNISDSDCFPIDLQLHRQRSISEGSDDSFICFKEEDNDDDDDDDNDEDDDEDSCPTFACTTDEKLDDGVKELRKKVHFNLSPEVHVMHAWNFAYRAARKGGWQQFARDRDRFSQRIKRVAPIIDIVLSPSHRDRVYRDRFLDVN</sequence>
<proteinExistence type="predicted"/>
<reference evidence="2 3" key="1">
    <citation type="journal article" date="2007" name="Nature">
        <title>Evolution of genes and genomes on the Drosophila phylogeny.</title>
        <authorList>
            <consortium name="Drosophila 12 Genomes Consortium"/>
            <person name="Clark A.G."/>
            <person name="Eisen M.B."/>
            <person name="Smith D.R."/>
            <person name="Bergman C.M."/>
            <person name="Oliver B."/>
            <person name="Markow T.A."/>
            <person name="Kaufman T.C."/>
            <person name="Kellis M."/>
            <person name="Gelbart W."/>
            <person name="Iyer V.N."/>
            <person name="Pollard D.A."/>
            <person name="Sackton T.B."/>
            <person name="Larracuente A.M."/>
            <person name="Singh N.D."/>
            <person name="Abad J.P."/>
            <person name="Abt D.N."/>
            <person name="Adryan B."/>
            <person name="Aguade M."/>
            <person name="Akashi H."/>
            <person name="Anderson W.W."/>
            <person name="Aquadro C.F."/>
            <person name="Ardell D.H."/>
            <person name="Arguello R."/>
            <person name="Artieri C.G."/>
            <person name="Barbash D.A."/>
            <person name="Barker D."/>
            <person name="Barsanti P."/>
            <person name="Batterham P."/>
            <person name="Batzoglou S."/>
            <person name="Begun D."/>
            <person name="Bhutkar A."/>
            <person name="Blanco E."/>
            <person name="Bosak S.A."/>
            <person name="Bradley R.K."/>
            <person name="Brand A.D."/>
            <person name="Brent M.R."/>
            <person name="Brooks A.N."/>
            <person name="Brown R.H."/>
            <person name="Butlin R.K."/>
            <person name="Caggese C."/>
            <person name="Calvi B.R."/>
            <person name="Bernardo de Carvalho A."/>
            <person name="Caspi A."/>
            <person name="Castrezana S."/>
            <person name="Celniker S.E."/>
            <person name="Chang J.L."/>
            <person name="Chapple C."/>
            <person name="Chatterji S."/>
            <person name="Chinwalla A."/>
            <person name="Civetta A."/>
            <person name="Clifton S.W."/>
            <person name="Comeron J.M."/>
            <person name="Costello J.C."/>
            <person name="Coyne J.A."/>
            <person name="Daub J."/>
            <person name="David R.G."/>
            <person name="Delcher A.L."/>
            <person name="Delehaunty K."/>
            <person name="Do C.B."/>
            <person name="Ebling H."/>
            <person name="Edwards K."/>
            <person name="Eickbush T."/>
            <person name="Evans J.D."/>
            <person name="Filipski A."/>
            <person name="Findeiss S."/>
            <person name="Freyhult E."/>
            <person name="Fulton L."/>
            <person name="Fulton R."/>
            <person name="Garcia A.C."/>
            <person name="Gardiner A."/>
            <person name="Garfield D.A."/>
            <person name="Garvin B.E."/>
            <person name="Gibson G."/>
            <person name="Gilbert D."/>
            <person name="Gnerre S."/>
            <person name="Godfrey J."/>
            <person name="Good R."/>
            <person name="Gotea V."/>
            <person name="Gravely B."/>
            <person name="Greenberg A.J."/>
            <person name="Griffiths-Jones S."/>
            <person name="Gross S."/>
            <person name="Guigo R."/>
            <person name="Gustafson E.A."/>
            <person name="Haerty W."/>
            <person name="Hahn M.W."/>
            <person name="Halligan D.L."/>
            <person name="Halpern A.L."/>
            <person name="Halter G.M."/>
            <person name="Han M.V."/>
            <person name="Heger A."/>
            <person name="Hillier L."/>
            <person name="Hinrichs A.S."/>
            <person name="Holmes I."/>
            <person name="Hoskins R.A."/>
            <person name="Hubisz M.J."/>
            <person name="Hultmark D."/>
            <person name="Huntley M.A."/>
            <person name="Jaffe D.B."/>
            <person name="Jagadeeshan S."/>
            <person name="Jeck W.R."/>
            <person name="Johnson J."/>
            <person name="Jones C.D."/>
            <person name="Jordan W.C."/>
            <person name="Karpen G.H."/>
            <person name="Kataoka E."/>
            <person name="Keightley P.D."/>
            <person name="Kheradpour P."/>
            <person name="Kirkness E.F."/>
            <person name="Koerich L.B."/>
            <person name="Kristiansen K."/>
            <person name="Kudrna D."/>
            <person name="Kulathinal R.J."/>
            <person name="Kumar S."/>
            <person name="Kwok R."/>
            <person name="Lander E."/>
            <person name="Langley C.H."/>
            <person name="Lapoint R."/>
            <person name="Lazzaro B.P."/>
            <person name="Lee S.J."/>
            <person name="Levesque L."/>
            <person name="Li R."/>
            <person name="Lin C.F."/>
            <person name="Lin M.F."/>
            <person name="Lindblad-Toh K."/>
            <person name="Llopart A."/>
            <person name="Long M."/>
            <person name="Low L."/>
            <person name="Lozovsky E."/>
            <person name="Lu J."/>
            <person name="Luo M."/>
            <person name="Machado C.A."/>
            <person name="Makalowski W."/>
            <person name="Marzo M."/>
            <person name="Matsuda M."/>
            <person name="Matzkin L."/>
            <person name="McAllister B."/>
            <person name="McBride C.S."/>
            <person name="McKernan B."/>
            <person name="McKernan K."/>
            <person name="Mendez-Lago M."/>
            <person name="Minx P."/>
            <person name="Mollenhauer M.U."/>
            <person name="Montooth K."/>
            <person name="Mount S.M."/>
            <person name="Mu X."/>
            <person name="Myers E."/>
            <person name="Negre B."/>
            <person name="Newfeld S."/>
            <person name="Nielsen R."/>
            <person name="Noor M.A."/>
            <person name="O'Grady P."/>
            <person name="Pachter L."/>
            <person name="Papaceit M."/>
            <person name="Parisi M.J."/>
            <person name="Parisi M."/>
            <person name="Parts L."/>
            <person name="Pedersen J.S."/>
            <person name="Pesole G."/>
            <person name="Phillippy A.M."/>
            <person name="Ponting C.P."/>
            <person name="Pop M."/>
            <person name="Porcelli D."/>
            <person name="Powell J.R."/>
            <person name="Prohaska S."/>
            <person name="Pruitt K."/>
            <person name="Puig M."/>
            <person name="Quesneville H."/>
            <person name="Ram K.R."/>
            <person name="Rand D."/>
            <person name="Rasmussen M.D."/>
            <person name="Reed L.K."/>
            <person name="Reenan R."/>
            <person name="Reily A."/>
            <person name="Remington K.A."/>
            <person name="Rieger T.T."/>
            <person name="Ritchie M.G."/>
            <person name="Robin C."/>
            <person name="Rogers Y.H."/>
            <person name="Rohde C."/>
            <person name="Rozas J."/>
            <person name="Rubenfield M.J."/>
            <person name="Ruiz A."/>
            <person name="Russo S."/>
            <person name="Salzberg S.L."/>
            <person name="Sanchez-Gracia A."/>
            <person name="Saranga D.J."/>
            <person name="Sato H."/>
            <person name="Schaeffer S.W."/>
            <person name="Schatz M.C."/>
            <person name="Schlenke T."/>
            <person name="Schwartz R."/>
            <person name="Segarra C."/>
            <person name="Singh R.S."/>
            <person name="Sirot L."/>
            <person name="Sirota M."/>
            <person name="Sisneros N.B."/>
            <person name="Smith C.D."/>
            <person name="Smith T.F."/>
            <person name="Spieth J."/>
            <person name="Stage D.E."/>
            <person name="Stark A."/>
            <person name="Stephan W."/>
            <person name="Strausberg R.L."/>
            <person name="Strempel S."/>
            <person name="Sturgill D."/>
            <person name="Sutton G."/>
            <person name="Sutton G.G."/>
            <person name="Tao W."/>
            <person name="Teichmann S."/>
            <person name="Tobari Y.N."/>
            <person name="Tomimura Y."/>
            <person name="Tsolas J.M."/>
            <person name="Valente V.L."/>
            <person name="Venter E."/>
            <person name="Venter J.C."/>
            <person name="Vicario S."/>
            <person name="Vieira F.G."/>
            <person name="Vilella A.J."/>
            <person name="Villasante A."/>
            <person name="Walenz B."/>
            <person name="Wang J."/>
            <person name="Wasserman M."/>
            <person name="Watts T."/>
            <person name="Wilson D."/>
            <person name="Wilson R.K."/>
            <person name="Wing R.A."/>
            <person name="Wolfner M.F."/>
            <person name="Wong A."/>
            <person name="Wong G.K."/>
            <person name="Wu C.I."/>
            <person name="Wu G."/>
            <person name="Yamamoto D."/>
            <person name="Yang H.P."/>
            <person name="Yang S.P."/>
            <person name="Yorke J.A."/>
            <person name="Yoshida K."/>
            <person name="Zdobnov E."/>
            <person name="Zhang P."/>
            <person name="Zhang Y."/>
            <person name="Zimin A.V."/>
            <person name="Baldwin J."/>
            <person name="Abdouelleil A."/>
            <person name="Abdulkadir J."/>
            <person name="Abebe A."/>
            <person name="Abera B."/>
            <person name="Abreu J."/>
            <person name="Acer S.C."/>
            <person name="Aftuck L."/>
            <person name="Alexander A."/>
            <person name="An P."/>
            <person name="Anderson E."/>
            <person name="Anderson S."/>
            <person name="Arachi H."/>
            <person name="Azer M."/>
            <person name="Bachantsang P."/>
            <person name="Barry A."/>
            <person name="Bayul T."/>
            <person name="Berlin A."/>
            <person name="Bessette D."/>
            <person name="Bloom T."/>
            <person name="Blye J."/>
            <person name="Boguslavskiy L."/>
            <person name="Bonnet C."/>
            <person name="Boukhgalter B."/>
            <person name="Bourzgui I."/>
            <person name="Brown A."/>
            <person name="Cahill P."/>
            <person name="Channer S."/>
            <person name="Cheshatsang Y."/>
            <person name="Chuda L."/>
            <person name="Citroen M."/>
            <person name="Collymore A."/>
            <person name="Cooke P."/>
            <person name="Costello M."/>
            <person name="D'Aco K."/>
            <person name="Daza R."/>
            <person name="De Haan G."/>
            <person name="DeGray S."/>
            <person name="DeMaso C."/>
            <person name="Dhargay N."/>
            <person name="Dooley K."/>
            <person name="Dooley E."/>
            <person name="Doricent M."/>
            <person name="Dorje P."/>
            <person name="Dorjee K."/>
            <person name="Dupes A."/>
            <person name="Elong R."/>
            <person name="Falk J."/>
            <person name="Farina A."/>
            <person name="Faro S."/>
            <person name="Ferguson D."/>
            <person name="Fisher S."/>
            <person name="Foley C.D."/>
            <person name="Franke A."/>
            <person name="Friedrich D."/>
            <person name="Gadbois L."/>
            <person name="Gearin G."/>
            <person name="Gearin C.R."/>
            <person name="Giannoukos G."/>
            <person name="Goode T."/>
            <person name="Graham J."/>
            <person name="Grandbois E."/>
            <person name="Grewal S."/>
            <person name="Gyaltsen K."/>
            <person name="Hafez N."/>
            <person name="Hagos B."/>
            <person name="Hall J."/>
            <person name="Henson C."/>
            <person name="Hollinger A."/>
            <person name="Honan T."/>
            <person name="Huard M.D."/>
            <person name="Hughes L."/>
            <person name="Hurhula B."/>
            <person name="Husby M.E."/>
            <person name="Kamat A."/>
            <person name="Kanga B."/>
            <person name="Kashin S."/>
            <person name="Khazanovich D."/>
            <person name="Kisner P."/>
            <person name="Lance K."/>
            <person name="Lara M."/>
            <person name="Lee W."/>
            <person name="Lennon N."/>
            <person name="Letendre F."/>
            <person name="LeVine R."/>
            <person name="Lipovsky A."/>
            <person name="Liu X."/>
            <person name="Liu J."/>
            <person name="Liu S."/>
            <person name="Lokyitsang T."/>
            <person name="Lokyitsang Y."/>
            <person name="Lubonja R."/>
            <person name="Lui A."/>
            <person name="MacDonald P."/>
            <person name="Magnisalis V."/>
            <person name="Maru K."/>
            <person name="Matthews C."/>
            <person name="McCusker W."/>
            <person name="McDonough S."/>
            <person name="Mehta T."/>
            <person name="Meldrim J."/>
            <person name="Meneus L."/>
            <person name="Mihai O."/>
            <person name="Mihalev A."/>
            <person name="Mihova T."/>
            <person name="Mittelman R."/>
            <person name="Mlenga V."/>
            <person name="Montmayeur A."/>
            <person name="Mulrain L."/>
            <person name="Navidi A."/>
            <person name="Naylor J."/>
            <person name="Negash T."/>
            <person name="Nguyen T."/>
            <person name="Nguyen N."/>
            <person name="Nicol R."/>
            <person name="Norbu C."/>
            <person name="Norbu N."/>
            <person name="Novod N."/>
            <person name="O'Neill B."/>
            <person name="Osman S."/>
            <person name="Markiewicz E."/>
            <person name="Oyono O.L."/>
            <person name="Patti C."/>
            <person name="Phunkhang P."/>
            <person name="Pierre F."/>
            <person name="Priest M."/>
            <person name="Raghuraman S."/>
            <person name="Rege F."/>
            <person name="Reyes R."/>
            <person name="Rise C."/>
            <person name="Rogov P."/>
            <person name="Ross K."/>
            <person name="Ryan E."/>
            <person name="Settipalli S."/>
            <person name="Shea T."/>
            <person name="Sherpa N."/>
            <person name="Shi L."/>
            <person name="Shih D."/>
            <person name="Sparrow T."/>
            <person name="Spaulding J."/>
            <person name="Stalker J."/>
            <person name="Stange-Thomann N."/>
            <person name="Stavropoulos S."/>
            <person name="Stone C."/>
            <person name="Strader C."/>
            <person name="Tesfaye S."/>
            <person name="Thomson T."/>
            <person name="Thoulutsang Y."/>
            <person name="Thoulutsang D."/>
            <person name="Topham K."/>
            <person name="Topping I."/>
            <person name="Tsamla T."/>
            <person name="Vassiliev H."/>
            <person name="Vo A."/>
            <person name="Wangchuk T."/>
            <person name="Wangdi T."/>
            <person name="Weiand M."/>
            <person name="Wilkinson J."/>
            <person name="Wilson A."/>
            <person name="Yadav S."/>
            <person name="Young G."/>
            <person name="Yu Q."/>
            <person name="Zembek L."/>
            <person name="Zhong D."/>
            <person name="Zimmer A."/>
            <person name="Zwirko Z."/>
            <person name="Jaffe D.B."/>
            <person name="Alvarez P."/>
            <person name="Brockman W."/>
            <person name="Butler J."/>
            <person name="Chin C."/>
            <person name="Gnerre S."/>
            <person name="Grabherr M."/>
            <person name="Kleber M."/>
            <person name="Mauceli E."/>
            <person name="MacCallum I."/>
        </authorList>
    </citation>
    <scope>NUCLEOTIDE SEQUENCE [LARGE SCALE GENOMIC DNA]</scope>
    <source>
        <strain evidence="3">Tucson 15287-2541.00</strain>
    </source>
</reference>
<evidence type="ECO:0000313" key="3">
    <source>
        <dbReference type="Proteomes" id="UP000001070"/>
    </source>
</evidence>
<dbReference type="EMBL" id="CH916367">
    <property type="protein sequence ID" value="EDW01921.1"/>
    <property type="molecule type" value="Genomic_DNA"/>
</dbReference>
<dbReference type="FunCoup" id="B4J663">
    <property type="interactions" value="3"/>
</dbReference>
<accession>B4J663</accession>
<feature type="compositionally biased region" description="Acidic residues" evidence="1">
    <location>
        <begin position="178"/>
        <end position="196"/>
    </location>
</feature>
<keyword evidence="3" id="KW-1185">Reference proteome</keyword>
<name>B4J663_DROGR</name>
<dbReference type="GO" id="GO:0034976">
    <property type="term" value="P:response to endoplasmic reticulum stress"/>
    <property type="evidence" value="ECO:0007669"/>
    <property type="project" value="TreeGrafter"/>
</dbReference>
<dbReference type="InterPro" id="IPR051254">
    <property type="entry name" value="PPP1R15"/>
</dbReference>
<gene>
    <name evidence="2" type="primary">Dgri\GH20179</name>
    <name evidence="2" type="ORF">Dgri_GH20179</name>
</gene>
<protein>
    <submittedName>
        <fullName evidence="2">GH20179</fullName>
    </submittedName>
</protein>
<dbReference type="PANTHER" id="PTHR16489:SF12">
    <property type="entry name" value="GH11727P"/>
    <property type="match status" value="1"/>
</dbReference>